<feature type="chain" id="PRO_5028281686" evidence="2">
    <location>
        <begin position="22"/>
        <end position="136"/>
    </location>
</feature>
<gene>
    <name evidence="5" type="primary">LOC108051392</name>
    <name evidence="3" type="synonym">108051392</name>
</gene>
<keyword evidence="2" id="KW-0732">Signal</keyword>
<dbReference type="GO" id="GO:0005581">
    <property type="term" value="C:collagen trimer"/>
    <property type="evidence" value="ECO:0007669"/>
    <property type="project" value="UniProtKB-KW"/>
</dbReference>
<keyword evidence="5" id="KW-0176">Collagen</keyword>
<dbReference type="Proteomes" id="UP001652680">
    <property type="component" value="Unassembled WGS sequence"/>
</dbReference>
<proteinExistence type="predicted"/>
<dbReference type="AlphaFoldDB" id="A0A6P4FN96"/>
<organism evidence="5">
    <name type="scientific">Drosophila rhopaloa</name>
    <name type="common">Fruit fly</name>
    <dbReference type="NCBI Taxonomy" id="1041015"/>
    <lineage>
        <taxon>Eukaryota</taxon>
        <taxon>Metazoa</taxon>
        <taxon>Ecdysozoa</taxon>
        <taxon>Arthropoda</taxon>
        <taxon>Hexapoda</taxon>
        <taxon>Insecta</taxon>
        <taxon>Pterygota</taxon>
        <taxon>Neoptera</taxon>
        <taxon>Endopterygota</taxon>
        <taxon>Diptera</taxon>
        <taxon>Brachycera</taxon>
        <taxon>Muscomorpha</taxon>
        <taxon>Ephydroidea</taxon>
        <taxon>Drosophilidae</taxon>
        <taxon>Drosophila</taxon>
        <taxon>Sophophora</taxon>
    </lineage>
</organism>
<evidence type="ECO:0000313" key="4">
    <source>
        <dbReference type="Proteomes" id="UP001652680"/>
    </source>
</evidence>
<feature type="compositionally biased region" description="Gly residues" evidence="1">
    <location>
        <begin position="87"/>
        <end position="112"/>
    </location>
</feature>
<reference evidence="3" key="3">
    <citation type="submission" date="2025-05" db="UniProtKB">
        <authorList>
            <consortium name="EnsemblMetazoa"/>
        </authorList>
    </citation>
    <scope>IDENTIFICATION</scope>
</reference>
<feature type="region of interest" description="Disordered" evidence="1">
    <location>
        <begin position="38"/>
        <end position="136"/>
    </location>
</feature>
<dbReference type="OrthoDB" id="7868450at2759"/>
<accession>A0A6P4FN96</accession>
<feature type="signal peptide" evidence="2">
    <location>
        <begin position="1"/>
        <end position="21"/>
    </location>
</feature>
<reference evidence="4" key="1">
    <citation type="journal article" date="2021" name="Elife">
        <title>Highly contiguous assemblies of 101 drosophilid genomes.</title>
        <authorList>
            <person name="Kim B.Y."/>
            <person name="Wang J.R."/>
            <person name="Miller D.E."/>
            <person name="Barmina O."/>
            <person name="Delaney E."/>
            <person name="Thompson A."/>
            <person name="Comeault A.A."/>
            <person name="Peede D."/>
            <person name="D'Agostino E.R."/>
            <person name="Pelaez J."/>
            <person name="Aguilar J.M."/>
            <person name="Haji D."/>
            <person name="Matsunaga T."/>
            <person name="Armstrong E.E."/>
            <person name="Zych M."/>
            <person name="Ogawa Y."/>
            <person name="Stamenkovic-Radak M."/>
            <person name="Jelic M."/>
            <person name="Veselinovic M.S."/>
            <person name="Tanaskovic M."/>
            <person name="Eric P."/>
            <person name="Gao J.J."/>
            <person name="Katoh T.K."/>
            <person name="Toda M.J."/>
            <person name="Watabe H."/>
            <person name="Watada M."/>
            <person name="Davis J.S."/>
            <person name="Moyle L.C."/>
            <person name="Manoli G."/>
            <person name="Bertolini E."/>
            <person name="Kostal V."/>
            <person name="Hawley R.S."/>
            <person name="Takahashi A."/>
            <person name="Jones C.D."/>
            <person name="Price D.K."/>
            <person name="Whiteman N."/>
            <person name="Kopp A."/>
            <person name="Matute D.R."/>
            <person name="Petrov D.A."/>
        </authorList>
    </citation>
    <scope>NUCLEOTIDE SEQUENCE [LARGE SCALE GENOMIC DNA]</scope>
</reference>
<dbReference type="RefSeq" id="XP_016988988.1">
    <property type="nucleotide sequence ID" value="XM_017133499.1"/>
</dbReference>
<feature type="compositionally biased region" description="Gly residues" evidence="1">
    <location>
        <begin position="51"/>
        <end position="75"/>
    </location>
</feature>
<evidence type="ECO:0000256" key="2">
    <source>
        <dbReference type="SAM" id="SignalP"/>
    </source>
</evidence>
<sequence>MRTVYTLALICCLGLMHRGQAVEEEVFPVGPPINQRSIREVSSFASPGQPGRPGQGIPGRPGSGIPGRPGSGIPGRPGRPGQPGSAAGSGYGGAGGNGGAGGKGGAGRGGIIRGNSRKGKRPDPMSLPYDFNLYKI</sequence>
<evidence type="ECO:0000256" key="1">
    <source>
        <dbReference type="SAM" id="MobiDB-lite"/>
    </source>
</evidence>
<evidence type="ECO:0000313" key="5">
    <source>
        <dbReference type="RefSeq" id="XP_016988988.1"/>
    </source>
</evidence>
<dbReference type="EnsemblMetazoa" id="XM_017133499.1">
    <property type="protein sequence ID" value="XP_016988988.1"/>
    <property type="gene ID" value="LOC108051392"/>
</dbReference>
<dbReference type="GeneID" id="108051392"/>
<reference evidence="5" key="2">
    <citation type="submission" date="2025-04" db="UniProtKB">
        <authorList>
            <consortium name="RefSeq"/>
        </authorList>
    </citation>
    <scope>IDENTIFICATION</scope>
</reference>
<name>A0A6P4FN96_DRORH</name>
<protein>
    <submittedName>
        <fullName evidence="5">Cuticle collagen 145</fullName>
    </submittedName>
</protein>
<evidence type="ECO:0000313" key="3">
    <source>
        <dbReference type="EnsemblMetazoa" id="XP_016988988.1"/>
    </source>
</evidence>
<keyword evidence="4" id="KW-1185">Reference proteome</keyword>